<organism evidence="1 2">
    <name type="scientific">Metabacillus fastidiosus</name>
    <dbReference type="NCBI Taxonomy" id="1458"/>
    <lineage>
        <taxon>Bacteria</taxon>
        <taxon>Bacillati</taxon>
        <taxon>Bacillota</taxon>
        <taxon>Bacilli</taxon>
        <taxon>Bacillales</taxon>
        <taxon>Bacillaceae</taxon>
        <taxon>Metabacillus</taxon>
    </lineage>
</organism>
<protein>
    <submittedName>
        <fullName evidence="1">DUF3813 domain-containing protein</fullName>
    </submittedName>
</protein>
<keyword evidence="2" id="KW-1185">Reference proteome</keyword>
<reference evidence="1 2" key="1">
    <citation type="submission" date="2023-03" db="EMBL/GenBank/DDBJ databases">
        <title>Bacillus Genome Sequencing.</title>
        <authorList>
            <person name="Dunlap C."/>
        </authorList>
    </citation>
    <scope>NUCLEOTIDE SEQUENCE [LARGE SCALE GENOMIC DNA]</scope>
    <source>
        <strain evidence="1 2">NRS-1717</strain>
    </source>
</reference>
<name>A0ABU6P1C7_9BACI</name>
<dbReference type="GeneID" id="301139278"/>
<gene>
    <name evidence="1" type="ORF">P9271_17765</name>
</gene>
<dbReference type="Proteomes" id="UP001342826">
    <property type="component" value="Unassembled WGS sequence"/>
</dbReference>
<dbReference type="RefSeq" id="WP_066224589.1">
    <property type="nucleotide sequence ID" value="NZ_JARTFQ010000004.1"/>
</dbReference>
<dbReference type="InterPro" id="IPR024217">
    <property type="entry name" value="DUF3813"/>
</dbReference>
<evidence type="ECO:0000313" key="1">
    <source>
        <dbReference type="EMBL" id="MED4403159.1"/>
    </source>
</evidence>
<proteinExistence type="predicted"/>
<dbReference type="EMBL" id="JARTFS010000013">
    <property type="protein sequence ID" value="MED4403159.1"/>
    <property type="molecule type" value="Genomic_DNA"/>
</dbReference>
<accession>A0ABU6P1C7</accession>
<comment type="caution">
    <text evidence="1">The sequence shown here is derived from an EMBL/GenBank/DDBJ whole genome shotgun (WGS) entry which is preliminary data.</text>
</comment>
<dbReference type="Pfam" id="PF12758">
    <property type="entry name" value="DUF3813"/>
    <property type="match status" value="1"/>
</dbReference>
<sequence length="65" mass="7187">MGNRLFQEAREYVLNAEQIANGTLDGNKDDAITKAKNALVSAYANTTEAEKRQLRELQSTIDSIS</sequence>
<evidence type="ECO:0000313" key="2">
    <source>
        <dbReference type="Proteomes" id="UP001342826"/>
    </source>
</evidence>